<proteinExistence type="predicted"/>
<dbReference type="Proteomes" id="UP001362999">
    <property type="component" value="Unassembled WGS sequence"/>
</dbReference>
<dbReference type="AlphaFoldDB" id="A0AAW0C8P8"/>
<name>A0AAW0C8P8_9AGAR</name>
<keyword evidence="2" id="KW-1185">Reference proteome</keyword>
<sequence length="160" mass="17615">MRWSCGECAAVFVAAATSLSLPRRCSPRRCWPMSPSSMPCNTGHLSASCDDEARRDASLNRRFRQNLATLHPSDETRMSFDLAPPSSPPLLYDFVDVYSWSPSSSERRHLGSQRIFVGMWNALPLPDVEARHSLLDISAMDTFSPPSGLDVGVVFPTPGS</sequence>
<gene>
    <name evidence="1" type="ORF">R3P38DRAFT_3184841</name>
</gene>
<protein>
    <submittedName>
        <fullName evidence="1">Uncharacterized protein</fullName>
    </submittedName>
</protein>
<evidence type="ECO:0000313" key="2">
    <source>
        <dbReference type="Proteomes" id="UP001362999"/>
    </source>
</evidence>
<evidence type="ECO:0000313" key="1">
    <source>
        <dbReference type="EMBL" id="KAK7034115.1"/>
    </source>
</evidence>
<comment type="caution">
    <text evidence="1">The sequence shown here is derived from an EMBL/GenBank/DDBJ whole genome shotgun (WGS) entry which is preliminary data.</text>
</comment>
<accession>A0AAW0C8P8</accession>
<reference evidence="1 2" key="1">
    <citation type="journal article" date="2024" name="J Genomics">
        <title>Draft genome sequencing and assembly of Favolaschia claudopus CIRM-BRFM 2984 isolated from oak limbs.</title>
        <authorList>
            <person name="Navarro D."/>
            <person name="Drula E."/>
            <person name="Chaduli D."/>
            <person name="Cazenave R."/>
            <person name="Ahrendt S."/>
            <person name="Wang J."/>
            <person name="Lipzen A."/>
            <person name="Daum C."/>
            <person name="Barry K."/>
            <person name="Grigoriev I.V."/>
            <person name="Favel A."/>
            <person name="Rosso M.N."/>
            <person name="Martin F."/>
        </authorList>
    </citation>
    <scope>NUCLEOTIDE SEQUENCE [LARGE SCALE GENOMIC DNA]</scope>
    <source>
        <strain evidence="1 2">CIRM-BRFM 2984</strain>
    </source>
</reference>
<organism evidence="1 2">
    <name type="scientific">Favolaschia claudopus</name>
    <dbReference type="NCBI Taxonomy" id="2862362"/>
    <lineage>
        <taxon>Eukaryota</taxon>
        <taxon>Fungi</taxon>
        <taxon>Dikarya</taxon>
        <taxon>Basidiomycota</taxon>
        <taxon>Agaricomycotina</taxon>
        <taxon>Agaricomycetes</taxon>
        <taxon>Agaricomycetidae</taxon>
        <taxon>Agaricales</taxon>
        <taxon>Marasmiineae</taxon>
        <taxon>Mycenaceae</taxon>
        <taxon>Favolaschia</taxon>
    </lineage>
</organism>
<dbReference type="EMBL" id="JAWWNJ010000021">
    <property type="protein sequence ID" value="KAK7034115.1"/>
    <property type="molecule type" value="Genomic_DNA"/>
</dbReference>